<sequence length="165" mass="18607">MYYEKRLIAVCIGALLLIQPLVFPASANDTSSGIEKTPRIIGEDTSLRGEYEKHFILEDDDPDAQEMIAVAYSDVVHYQNEEGQWRDIDNTMVPQMDEEGNAILENRDSPFGVELAQSTVQEDLITVDNGERTMSYSIQAAVMPENYVYQRSQGNAPSVLLERKE</sequence>
<organism evidence="2 3">
    <name type="scientific">Solibaculum mannosilyticum</name>
    <dbReference type="NCBI Taxonomy" id="2780922"/>
    <lineage>
        <taxon>Bacteria</taxon>
        <taxon>Bacillati</taxon>
        <taxon>Bacillota</taxon>
        <taxon>Clostridia</taxon>
        <taxon>Eubacteriales</taxon>
        <taxon>Oscillospiraceae</taxon>
        <taxon>Solibaculum</taxon>
    </lineage>
</organism>
<name>A0A7I8D1B4_9FIRM</name>
<feature type="chain" id="PRO_5031410007" evidence="1">
    <location>
        <begin position="28"/>
        <end position="165"/>
    </location>
</feature>
<gene>
    <name evidence="2" type="ORF">C12CBH8_12290</name>
</gene>
<protein>
    <submittedName>
        <fullName evidence="2">Uncharacterized protein</fullName>
    </submittedName>
</protein>
<feature type="signal peptide" evidence="1">
    <location>
        <begin position="1"/>
        <end position="27"/>
    </location>
</feature>
<evidence type="ECO:0000256" key="1">
    <source>
        <dbReference type="SAM" id="SignalP"/>
    </source>
</evidence>
<reference evidence="3" key="1">
    <citation type="submission" date="2020-07" db="EMBL/GenBank/DDBJ databases">
        <title>Complete genome sequencing of Clostridia bacterium strain 12CBH8.</title>
        <authorList>
            <person name="Sakamoto M."/>
            <person name="Murakami T."/>
            <person name="Mori H."/>
        </authorList>
    </citation>
    <scope>NUCLEOTIDE SEQUENCE [LARGE SCALE GENOMIC DNA]</scope>
    <source>
        <strain evidence="3">12CBH8</strain>
    </source>
</reference>
<keyword evidence="1" id="KW-0732">Signal</keyword>
<dbReference type="KEGG" id="sman:C12CBH8_12290"/>
<dbReference type="EMBL" id="AP023321">
    <property type="protein sequence ID" value="BCI60590.1"/>
    <property type="molecule type" value="Genomic_DNA"/>
</dbReference>
<keyword evidence="3" id="KW-1185">Reference proteome</keyword>
<proteinExistence type="predicted"/>
<dbReference type="RefSeq" id="WP_099322032.1">
    <property type="nucleotide sequence ID" value="NZ_AP023321.1"/>
</dbReference>
<evidence type="ECO:0000313" key="3">
    <source>
        <dbReference type="Proteomes" id="UP000593890"/>
    </source>
</evidence>
<evidence type="ECO:0000313" key="2">
    <source>
        <dbReference type="EMBL" id="BCI60590.1"/>
    </source>
</evidence>
<dbReference type="AlphaFoldDB" id="A0A7I8D1B4"/>
<dbReference type="Proteomes" id="UP000593890">
    <property type="component" value="Chromosome"/>
</dbReference>
<accession>A0A7I8D1B4</accession>